<dbReference type="EC" id="2.4.1.-" evidence="10"/>
<evidence type="ECO:0000256" key="4">
    <source>
        <dbReference type="ARBA" id="ARBA00022679"/>
    </source>
</evidence>
<keyword evidence="6" id="KW-0735">Signal-anchor</keyword>
<keyword evidence="4" id="KW-0808">Transferase</keyword>
<evidence type="ECO:0000256" key="6">
    <source>
        <dbReference type="ARBA" id="ARBA00022968"/>
    </source>
</evidence>
<dbReference type="GO" id="GO:0016758">
    <property type="term" value="F:hexosyltransferase activity"/>
    <property type="evidence" value="ECO:0007669"/>
    <property type="project" value="InterPro"/>
</dbReference>
<evidence type="ECO:0000313" key="11">
    <source>
        <dbReference type="Proteomes" id="UP000887572"/>
    </source>
</evidence>
<evidence type="ECO:0000256" key="2">
    <source>
        <dbReference type="ARBA" id="ARBA00008661"/>
    </source>
</evidence>
<comment type="similarity">
    <text evidence="2 10">Belongs to the glycosyltransferase 31 family.</text>
</comment>
<evidence type="ECO:0000256" key="3">
    <source>
        <dbReference type="ARBA" id="ARBA00022676"/>
    </source>
</evidence>
<reference evidence="12" key="1">
    <citation type="submission" date="2022-11" db="UniProtKB">
        <authorList>
            <consortium name="WormBaseParasite"/>
        </authorList>
    </citation>
    <scope>IDENTIFICATION</scope>
</reference>
<keyword evidence="8 10" id="KW-0333">Golgi apparatus</keyword>
<evidence type="ECO:0000256" key="10">
    <source>
        <dbReference type="RuleBase" id="RU363063"/>
    </source>
</evidence>
<keyword evidence="7" id="KW-1133">Transmembrane helix</keyword>
<dbReference type="Proteomes" id="UP000887572">
    <property type="component" value="Unplaced"/>
</dbReference>
<evidence type="ECO:0000256" key="8">
    <source>
        <dbReference type="ARBA" id="ARBA00023034"/>
    </source>
</evidence>
<accession>A0A914I0L8</accession>
<dbReference type="PANTHER" id="PTHR11214">
    <property type="entry name" value="BETA-1,3-N-ACETYLGLUCOSAMINYLTRANSFERASE"/>
    <property type="match status" value="1"/>
</dbReference>
<evidence type="ECO:0000256" key="5">
    <source>
        <dbReference type="ARBA" id="ARBA00022692"/>
    </source>
</evidence>
<dbReference type="InterPro" id="IPR002659">
    <property type="entry name" value="Glyco_trans_31"/>
</dbReference>
<dbReference type="GO" id="GO:0006493">
    <property type="term" value="P:protein O-linked glycosylation"/>
    <property type="evidence" value="ECO:0007669"/>
    <property type="project" value="TreeGrafter"/>
</dbReference>
<evidence type="ECO:0000256" key="7">
    <source>
        <dbReference type="ARBA" id="ARBA00022989"/>
    </source>
</evidence>
<evidence type="ECO:0000256" key="9">
    <source>
        <dbReference type="ARBA" id="ARBA00023136"/>
    </source>
</evidence>
<protein>
    <recommendedName>
        <fullName evidence="10">Hexosyltransferase</fullName>
        <ecNumber evidence="10">2.4.1.-</ecNumber>
    </recommendedName>
</protein>
<dbReference type="WBParaSite" id="Gr19_v10_g6385.t1">
    <property type="protein sequence ID" value="Gr19_v10_g6385.t1"/>
    <property type="gene ID" value="Gr19_v10_g6385"/>
</dbReference>
<keyword evidence="3 10" id="KW-0328">Glycosyltransferase</keyword>
<dbReference type="PANTHER" id="PTHR11214:SF3">
    <property type="entry name" value="BETA-1,3-GALACTOSYLTRANSFERASE 6"/>
    <property type="match status" value="1"/>
</dbReference>
<dbReference type="AlphaFoldDB" id="A0A914I0L8"/>
<keyword evidence="11" id="KW-1185">Reference proteome</keyword>
<keyword evidence="5" id="KW-0812">Transmembrane</keyword>
<sequence>MLDEFANACPNQTELIMLTLSRRNGFETRKAIRQTWMNDSVPGEVISFLIADAGDGEAIDVQKKLEEEQAKHGDLVFLHGFIDIYAHLHLKVVLLYGTGSLRKTGTSTEMVNFSILVLKLCSGCA</sequence>
<proteinExistence type="inferred from homology"/>
<dbReference type="GO" id="GO:0000139">
    <property type="term" value="C:Golgi membrane"/>
    <property type="evidence" value="ECO:0007669"/>
    <property type="project" value="UniProtKB-SubCell"/>
</dbReference>
<keyword evidence="9" id="KW-0472">Membrane</keyword>
<evidence type="ECO:0000313" key="12">
    <source>
        <dbReference type="WBParaSite" id="Gr19_v10_g6385.t1"/>
    </source>
</evidence>
<evidence type="ECO:0000256" key="1">
    <source>
        <dbReference type="ARBA" id="ARBA00004323"/>
    </source>
</evidence>
<organism evidence="11 12">
    <name type="scientific">Globodera rostochiensis</name>
    <name type="common">Golden nematode worm</name>
    <name type="synonym">Heterodera rostochiensis</name>
    <dbReference type="NCBI Taxonomy" id="31243"/>
    <lineage>
        <taxon>Eukaryota</taxon>
        <taxon>Metazoa</taxon>
        <taxon>Ecdysozoa</taxon>
        <taxon>Nematoda</taxon>
        <taxon>Chromadorea</taxon>
        <taxon>Rhabditida</taxon>
        <taxon>Tylenchina</taxon>
        <taxon>Tylenchomorpha</taxon>
        <taxon>Tylenchoidea</taxon>
        <taxon>Heteroderidae</taxon>
        <taxon>Heteroderinae</taxon>
        <taxon>Globodera</taxon>
    </lineage>
</organism>
<name>A0A914I0L8_GLORO</name>
<comment type="subcellular location">
    <subcellularLocation>
        <location evidence="1 10">Golgi apparatus membrane</location>
        <topology evidence="1 10">Single-pass type II membrane protein</topology>
    </subcellularLocation>
</comment>
<dbReference type="Pfam" id="PF01762">
    <property type="entry name" value="Galactosyl_T"/>
    <property type="match status" value="1"/>
</dbReference>